<evidence type="ECO:0000313" key="4">
    <source>
        <dbReference type="Proteomes" id="UP000655994"/>
    </source>
</evidence>
<accession>A0A8I1GCQ5</accession>
<name>A0A8I1GCQ5_9GAMM</name>
<dbReference type="Gene3D" id="1.20.1440.100">
    <property type="entry name" value="SG protein - dephosphorylation function"/>
    <property type="match status" value="1"/>
</dbReference>
<dbReference type="RefSeq" id="WP_199495217.1">
    <property type="nucleotide sequence ID" value="NZ_JAEMOS010000062.1"/>
</dbReference>
<protein>
    <submittedName>
        <fullName evidence="2">HAD family hydrolase</fullName>
    </submittedName>
</protein>
<dbReference type="Proteomes" id="UP000621390">
    <property type="component" value="Unassembled WGS sequence"/>
</dbReference>
<dbReference type="Pfam" id="PF12710">
    <property type="entry name" value="HAD"/>
    <property type="match status" value="1"/>
</dbReference>
<dbReference type="PANTHER" id="PTHR43344:SF14">
    <property type="entry name" value="HAD-IB FAMILY HYDROLASE"/>
    <property type="match status" value="1"/>
</dbReference>
<reference evidence="2 4" key="1">
    <citation type="submission" date="2020-09" db="EMBL/GenBank/DDBJ databases">
        <title>Draft Genomes of Bacterial Isolates from North Pond Shallow Sediments.</title>
        <authorList>
            <person name="Kiel Reese B."/>
            <person name="Mullis M."/>
            <person name="Weisend R.E."/>
        </authorList>
    </citation>
    <scope>NUCLEOTIDE SEQUENCE</scope>
    <source>
        <strain evidence="2">KJE-2</strain>
        <strain evidence="1 4">KJE-3</strain>
    </source>
</reference>
<dbReference type="EMBL" id="JAEMOS010000062">
    <property type="protein sequence ID" value="MBJ7268057.1"/>
    <property type="molecule type" value="Genomic_DNA"/>
</dbReference>
<dbReference type="Proteomes" id="UP000655994">
    <property type="component" value="Unassembled WGS sequence"/>
</dbReference>
<gene>
    <name evidence="1" type="ORF">JHC10_14040</name>
    <name evidence="2" type="ORF">JHC11_11065</name>
</gene>
<evidence type="ECO:0000313" key="3">
    <source>
        <dbReference type="Proteomes" id="UP000621390"/>
    </source>
</evidence>
<dbReference type="GO" id="GO:0005737">
    <property type="term" value="C:cytoplasm"/>
    <property type="evidence" value="ECO:0007669"/>
    <property type="project" value="TreeGrafter"/>
</dbReference>
<evidence type="ECO:0000313" key="2">
    <source>
        <dbReference type="EMBL" id="MBJ7316522.1"/>
    </source>
</evidence>
<comment type="caution">
    <text evidence="2">The sequence shown here is derived from an EMBL/GenBank/DDBJ whole genome shotgun (WGS) entry which is preliminary data.</text>
</comment>
<dbReference type="InterPro" id="IPR006385">
    <property type="entry name" value="HAD_hydro_SerB1"/>
</dbReference>
<dbReference type="GO" id="GO:0036424">
    <property type="term" value="F:L-phosphoserine phosphatase activity"/>
    <property type="evidence" value="ECO:0007669"/>
    <property type="project" value="TreeGrafter"/>
</dbReference>
<dbReference type="Gene3D" id="3.40.50.1000">
    <property type="entry name" value="HAD superfamily/HAD-like"/>
    <property type="match status" value="1"/>
</dbReference>
<organism evidence="2 3">
    <name type="scientific">Idiomarina abyssalis</name>
    <dbReference type="NCBI Taxonomy" id="86102"/>
    <lineage>
        <taxon>Bacteria</taxon>
        <taxon>Pseudomonadati</taxon>
        <taxon>Pseudomonadota</taxon>
        <taxon>Gammaproteobacteria</taxon>
        <taxon>Alteromonadales</taxon>
        <taxon>Idiomarinaceae</taxon>
        <taxon>Idiomarina</taxon>
    </lineage>
</organism>
<proteinExistence type="predicted"/>
<dbReference type="GO" id="GO:0000287">
    <property type="term" value="F:magnesium ion binding"/>
    <property type="evidence" value="ECO:0007669"/>
    <property type="project" value="TreeGrafter"/>
</dbReference>
<dbReference type="InterPro" id="IPR036412">
    <property type="entry name" value="HAD-like_sf"/>
</dbReference>
<sequence length="202" mass="22858">MNLALFDFDGTITTRDTYTKFVFSSTKLARLVIGACLLSPAIILHKVRLLSAPKIRPLISRVAFTGVSEKQLDASAERFVSEYLPSVVCSDMLRKIAEHKENGDQVVIVSASISPYLKIWCRNHEIDLICSELEVRNGRFTGAYLNGDCSNERKVERIKERIDLSLYREIFAYGDSEEDYPMLNLANTSFYRGELFEAASVE</sequence>
<dbReference type="GO" id="GO:0006564">
    <property type="term" value="P:L-serine biosynthetic process"/>
    <property type="evidence" value="ECO:0007669"/>
    <property type="project" value="TreeGrafter"/>
</dbReference>
<dbReference type="CDD" id="cd02612">
    <property type="entry name" value="HAD_PGPPase"/>
    <property type="match status" value="1"/>
</dbReference>
<keyword evidence="2" id="KW-0378">Hydrolase</keyword>
<dbReference type="InterPro" id="IPR050582">
    <property type="entry name" value="HAD-like_SerB"/>
</dbReference>
<dbReference type="InterPro" id="IPR023214">
    <property type="entry name" value="HAD_sf"/>
</dbReference>
<dbReference type="NCBIfam" id="TIGR01490">
    <property type="entry name" value="HAD-SF-IB-hyp1"/>
    <property type="match status" value="1"/>
</dbReference>
<dbReference type="PANTHER" id="PTHR43344">
    <property type="entry name" value="PHOSPHOSERINE PHOSPHATASE"/>
    <property type="match status" value="1"/>
</dbReference>
<evidence type="ECO:0000313" key="1">
    <source>
        <dbReference type="EMBL" id="MBJ7268057.1"/>
    </source>
</evidence>
<keyword evidence="4" id="KW-1185">Reference proteome</keyword>
<dbReference type="EMBL" id="JAEMOP010000009">
    <property type="protein sequence ID" value="MBJ7316522.1"/>
    <property type="molecule type" value="Genomic_DNA"/>
</dbReference>
<dbReference type="SUPFAM" id="SSF56784">
    <property type="entry name" value="HAD-like"/>
    <property type="match status" value="1"/>
</dbReference>
<dbReference type="AlphaFoldDB" id="A0A8I1GCQ5"/>
<dbReference type="NCBIfam" id="TIGR01488">
    <property type="entry name" value="HAD-SF-IB"/>
    <property type="match status" value="1"/>
</dbReference>